<dbReference type="InterPro" id="IPR008906">
    <property type="entry name" value="HATC_C_dom"/>
</dbReference>
<reference evidence="2 3" key="1">
    <citation type="submission" date="2023-01" db="EMBL/GenBank/DDBJ databases">
        <authorList>
            <person name="Whitehead M."/>
        </authorList>
    </citation>
    <scope>NUCLEOTIDE SEQUENCE [LARGE SCALE GENOMIC DNA]</scope>
</reference>
<name>A0AAV0XVU9_9HEMI</name>
<dbReference type="Pfam" id="PF05699">
    <property type="entry name" value="Dimer_Tnp_hAT"/>
    <property type="match status" value="1"/>
</dbReference>
<organism evidence="2 3">
    <name type="scientific">Macrosiphum euphorbiae</name>
    <name type="common">potato aphid</name>
    <dbReference type="NCBI Taxonomy" id="13131"/>
    <lineage>
        <taxon>Eukaryota</taxon>
        <taxon>Metazoa</taxon>
        <taxon>Ecdysozoa</taxon>
        <taxon>Arthropoda</taxon>
        <taxon>Hexapoda</taxon>
        <taxon>Insecta</taxon>
        <taxon>Pterygota</taxon>
        <taxon>Neoptera</taxon>
        <taxon>Paraneoptera</taxon>
        <taxon>Hemiptera</taxon>
        <taxon>Sternorrhyncha</taxon>
        <taxon>Aphidomorpha</taxon>
        <taxon>Aphidoidea</taxon>
        <taxon>Aphididae</taxon>
        <taxon>Macrosiphini</taxon>
        <taxon>Macrosiphum</taxon>
    </lineage>
</organism>
<evidence type="ECO:0000259" key="1">
    <source>
        <dbReference type="Pfam" id="PF05699"/>
    </source>
</evidence>
<dbReference type="PANTHER" id="PTHR45749">
    <property type="match status" value="1"/>
</dbReference>
<dbReference type="EMBL" id="CARXXK010000894">
    <property type="protein sequence ID" value="CAI6371336.1"/>
    <property type="molecule type" value="Genomic_DNA"/>
</dbReference>
<evidence type="ECO:0000313" key="3">
    <source>
        <dbReference type="Proteomes" id="UP001160148"/>
    </source>
</evidence>
<evidence type="ECO:0000313" key="2">
    <source>
        <dbReference type="EMBL" id="CAI6371336.1"/>
    </source>
</evidence>
<dbReference type="Proteomes" id="UP001160148">
    <property type="component" value="Unassembled WGS sequence"/>
</dbReference>
<keyword evidence="3" id="KW-1185">Reference proteome</keyword>
<comment type="caution">
    <text evidence="2">The sequence shown here is derived from an EMBL/GenBank/DDBJ whole genome shotgun (WGS) entry which is preliminary data.</text>
</comment>
<dbReference type="GO" id="GO:0046983">
    <property type="term" value="F:protein dimerization activity"/>
    <property type="evidence" value="ECO:0007669"/>
    <property type="project" value="InterPro"/>
</dbReference>
<accession>A0AAV0XVU9</accession>
<protein>
    <recommendedName>
        <fullName evidence="1">HAT C-terminal dimerisation domain-containing protein</fullName>
    </recommendedName>
</protein>
<feature type="domain" description="HAT C-terminal dimerisation" evidence="1">
    <location>
        <begin position="110"/>
        <end position="166"/>
    </location>
</feature>
<sequence>MKSLEVDILVSVWNDILERFNIVKLRKRINSYEKINTSFGFLFNITELSVLEVKQKAGELQKQYPQDLDTSFMNEFIHFRGYLKGLPESVSTKSVLYLCQVMKDDNLLDIYPYVNIALRMFLCVPASNTSAERSFSTLKRFKSYLRSSMNDTLLNSLAILNIESQLTTSLNYDEIIEDFERSKARRKILI</sequence>
<gene>
    <name evidence="2" type="ORF">MEUPH1_LOCUS25351</name>
</gene>
<dbReference type="InterPro" id="IPR012337">
    <property type="entry name" value="RNaseH-like_sf"/>
</dbReference>
<dbReference type="SUPFAM" id="SSF53098">
    <property type="entry name" value="Ribonuclease H-like"/>
    <property type="match status" value="1"/>
</dbReference>
<dbReference type="AlphaFoldDB" id="A0AAV0XVU9"/>
<proteinExistence type="predicted"/>
<dbReference type="PANTHER" id="PTHR45749:SF23">
    <property type="entry name" value="ZINC FINGER MYM-TYPE PROTEIN 1-LIKE"/>
    <property type="match status" value="1"/>
</dbReference>